<comment type="caution">
    <text evidence="9">The sequence shown here is derived from an EMBL/GenBank/DDBJ whole genome shotgun (WGS) entry which is preliminary data.</text>
</comment>
<evidence type="ECO:0000256" key="2">
    <source>
        <dbReference type="ARBA" id="ARBA00022729"/>
    </source>
</evidence>
<feature type="chain" id="PRO_5020494656" evidence="8">
    <location>
        <begin position="24"/>
        <end position="749"/>
    </location>
</feature>
<keyword evidence="3" id="KW-0378">Hydrolase</keyword>
<dbReference type="Gene3D" id="1.10.439.10">
    <property type="entry name" value="Penicillin Amidohydrolase, domain 1"/>
    <property type="match status" value="1"/>
</dbReference>
<dbReference type="InterPro" id="IPR043147">
    <property type="entry name" value="Penicillin_amidase_A-knob"/>
</dbReference>
<evidence type="ECO:0000256" key="3">
    <source>
        <dbReference type="ARBA" id="ARBA00022801"/>
    </source>
</evidence>
<dbReference type="GO" id="GO:0016811">
    <property type="term" value="F:hydrolase activity, acting on carbon-nitrogen (but not peptide) bonds, in linear amides"/>
    <property type="evidence" value="ECO:0007669"/>
    <property type="project" value="InterPro"/>
</dbReference>
<proteinExistence type="inferred from homology"/>
<dbReference type="Gene3D" id="1.10.1400.10">
    <property type="match status" value="1"/>
</dbReference>
<evidence type="ECO:0000313" key="9">
    <source>
        <dbReference type="EMBL" id="TKD51842.1"/>
    </source>
</evidence>
<dbReference type="InterPro" id="IPR043146">
    <property type="entry name" value="Penicillin_amidase_N_B-knob"/>
</dbReference>
<feature type="active site" description="Nucleophile" evidence="5">
    <location>
        <position position="201"/>
    </location>
</feature>
<dbReference type="GO" id="GO:0017000">
    <property type="term" value="P:antibiotic biosynthetic process"/>
    <property type="evidence" value="ECO:0007669"/>
    <property type="project" value="InterPro"/>
</dbReference>
<dbReference type="InterPro" id="IPR002692">
    <property type="entry name" value="S45"/>
</dbReference>
<dbReference type="AlphaFoldDB" id="A0A4U1L4Y3"/>
<feature type="binding site" evidence="6">
    <location>
        <position position="274"/>
    </location>
    <ligand>
        <name>Ca(2+)</name>
        <dbReference type="ChEBI" id="CHEBI:29108"/>
    </ligand>
</feature>
<dbReference type="RefSeq" id="WP_136943778.1">
    <property type="nucleotide sequence ID" value="NZ_SWKR01000002.1"/>
</dbReference>
<evidence type="ECO:0000256" key="6">
    <source>
        <dbReference type="PIRSR" id="PIRSR001227-2"/>
    </source>
</evidence>
<dbReference type="PANTHER" id="PTHR34218:SF3">
    <property type="entry name" value="ACYL-HOMOSERINE LACTONE ACYLASE PVDQ"/>
    <property type="match status" value="1"/>
</dbReference>
<feature type="binding site" evidence="6">
    <location>
        <position position="271"/>
    </location>
    <ligand>
        <name>Ca(2+)</name>
        <dbReference type="ChEBI" id="CHEBI:29108"/>
    </ligand>
</feature>
<reference evidence="9 10" key="1">
    <citation type="submission" date="2019-04" db="EMBL/GenBank/DDBJ databases">
        <authorList>
            <person name="Yang Y."/>
            <person name="Wei D."/>
        </authorList>
    </citation>
    <scope>NUCLEOTIDE SEQUENCE [LARGE SCALE GENOMIC DNA]</scope>
    <source>
        <strain evidence="9 10">L-1-4w-11</strain>
    </source>
</reference>
<dbReference type="Pfam" id="PF01804">
    <property type="entry name" value="Penicil_amidase"/>
    <property type="match status" value="1"/>
</dbReference>
<dbReference type="PANTHER" id="PTHR34218">
    <property type="entry name" value="PEPTIDASE S45 PENICILLIN AMIDASE"/>
    <property type="match status" value="1"/>
</dbReference>
<keyword evidence="10" id="KW-1185">Reference proteome</keyword>
<evidence type="ECO:0000256" key="7">
    <source>
        <dbReference type="SAM" id="MobiDB-lite"/>
    </source>
</evidence>
<dbReference type="GO" id="GO:0046872">
    <property type="term" value="F:metal ion binding"/>
    <property type="evidence" value="ECO:0007669"/>
    <property type="project" value="UniProtKB-KW"/>
</dbReference>
<comment type="similarity">
    <text evidence="1">Belongs to the peptidase S45 family.</text>
</comment>
<evidence type="ECO:0000256" key="4">
    <source>
        <dbReference type="ARBA" id="ARBA00023145"/>
    </source>
</evidence>
<keyword evidence="6" id="KW-0106">Calcium</keyword>
<protein>
    <submittedName>
        <fullName evidence="9">Acylase</fullName>
    </submittedName>
</protein>
<sequence>MRSTIRTCLAVALLASVAMPAAARQRDDARAAKVSIVRDGFGIAHIHGRTDADAVFGMIYAQAEDDFPRIERNYLVALGRLAEAEGETALWSDLRQRLFIDPVALQAEYRASPAWLRALMDGWAAGLNHYLATHPEVRPKVLTRFEPWMALAFSEGSIGGDIERGVDLADLEAFYGRAEARAGREAALLAQAGEMIEPKGSNGIAIGPSRSGSGNALLWINPHTSFFFRAEQQVTSDEGLDAYGAATWGQFFIYQGFNRRVGWMHTSSGVDNIDAFAVEVRGSGADARYRYGSEWRPLRRQEVTLRVRQGDDGFAERRFTTYATHHGPVIRRQGDGRWVAVAMLDSPRAALEQSYLRTRATDLESYLAASDRKANSSNNTIFAAADGTIAYLHPQFVPVRSTRFDYTQTVDGSDPATDWKGLHPLDQLPQAVRPTTGWVMNTNNWPWGAAGADSPRAADFPRYMDQFGENPRGRHATKLLSGDTRFTPQTLTRTAFSTMLPLFDEQIPYLQRAHAALPATDPRRAALAAPLALLTGWDRRWSRASEPMSLAAYWGEALWASEGPKAAAANIPLFTYMATRTTDAARIEALAAAVAQMTRDWGSWRIAWGRINRFQRIDPAIAPRFDDAAPSLPVGFTTGNFGSLAAFGTVRQPGARCFYGTSGNSFVSVVEFTPQGPRAWAVSAGGQSGDPTSPHFNDQARRYVAGDLRPVLLDREALAGFPTYRPGDARPAPRPAAAAPPVTSRCGED</sequence>
<comment type="cofactor">
    <cofactor evidence="6">
        <name>Ca(2+)</name>
        <dbReference type="ChEBI" id="CHEBI:29108"/>
    </cofactor>
    <text evidence="6">Binds 1 Ca(2+) ion per dimer.</text>
</comment>
<name>A0A4U1L4Y3_9SPHN</name>
<evidence type="ECO:0000256" key="1">
    <source>
        <dbReference type="ARBA" id="ARBA00006586"/>
    </source>
</evidence>
<dbReference type="InterPro" id="IPR023343">
    <property type="entry name" value="Penicillin_amidase_dom1"/>
</dbReference>
<dbReference type="Gene3D" id="3.60.20.10">
    <property type="entry name" value="Glutamine Phosphoribosylpyrophosphate, subunit 1, domain 1"/>
    <property type="match status" value="1"/>
</dbReference>
<feature type="region of interest" description="Disordered" evidence="7">
    <location>
        <begin position="722"/>
        <end position="749"/>
    </location>
</feature>
<dbReference type="EMBL" id="SWKR01000002">
    <property type="protein sequence ID" value="TKD51842.1"/>
    <property type="molecule type" value="Genomic_DNA"/>
</dbReference>
<evidence type="ECO:0000313" key="10">
    <source>
        <dbReference type="Proteomes" id="UP000309138"/>
    </source>
</evidence>
<dbReference type="PIRSF" id="PIRSF001227">
    <property type="entry name" value="Pen_acylase"/>
    <property type="match status" value="1"/>
</dbReference>
<dbReference type="Gene3D" id="2.30.120.10">
    <property type="match status" value="1"/>
</dbReference>
<keyword evidence="4" id="KW-0865">Zymogen</keyword>
<dbReference type="InterPro" id="IPR029055">
    <property type="entry name" value="Ntn_hydrolases_N"/>
</dbReference>
<feature type="signal peptide" evidence="8">
    <location>
        <begin position="1"/>
        <end position="23"/>
    </location>
</feature>
<organism evidence="9 10">
    <name type="scientific">Sphingomonas baiyangensis</name>
    <dbReference type="NCBI Taxonomy" id="2572576"/>
    <lineage>
        <taxon>Bacteria</taxon>
        <taxon>Pseudomonadati</taxon>
        <taxon>Pseudomonadota</taxon>
        <taxon>Alphaproteobacteria</taxon>
        <taxon>Sphingomonadales</taxon>
        <taxon>Sphingomonadaceae</taxon>
        <taxon>Sphingomonas</taxon>
    </lineage>
</organism>
<dbReference type="Proteomes" id="UP000309138">
    <property type="component" value="Unassembled WGS sequence"/>
</dbReference>
<keyword evidence="2 8" id="KW-0732">Signal</keyword>
<accession>A0A4U1L4Y3</accession>
<evidence type="ECO:0000256" key="8">
    <source>
        <dbReference type="SAM" id="SignalP"/>
    </source>
</evidence>
<keyword evidence="6" id="KW-0479">Metal-binding</keyword>
<evidence type="ECO:0000256" key="5">
    <source>
        <dbReference type="PIRSR" id="PIRSR001227-1"/>
    </source>
</evidence>
<dbReference type="SUPFAM" id="SSF56235">
    <property type="entry name" value="N-terminal nucleophile aminohydrolases (Ntn hydrolases)"/>
    <property type="match status" value="1"/>
</dbReference>
<dbReference type="InterPro" id="IPR014395">
    <property type="entry name" value="Pen/GL7ACA/AHL_acylase"/>
</dbReference>
<gene>
    <name evidence="9" type="ORF">FBR43_14600</name>
</gene>
<dbReference type="OrthoDB" id="9760084at2"/>